<sequence>MRPLTKKTIVCFGDSNTWGYNAETDARFDEATRWTGLLAAELDSSYRIIEEGLSGRTSVKEDPLFEGLSGLSYLYPCLMSHSPLDLVVIMLGTNDTKARFHLTSYNIAQGIVRLAKKARATTTGIDGHSPEVLVIAPPPIGEKYVDTSICKSMGTQCSEKSLELVEHLNDLLKGTDIHFADSKAEVVMNEIDYMHLDKDGHRQMAKFVRGQITSILNER</sequence>
<dbReference type="CDD" id="cd01839">
    <property type="entry name" value="SGNH_arylesterase_like"/>
    <property type="match status" value="1"/>
</dbReference>
<accession>A0ABT2UBI2</accession>
<evidence type="ECO:0000313" key="3">
    <source>
        <dbReference type="Proteomes" id="UP001652445"/>
    </source>
</evidence>
<organism evidence="2 3">
    <name type="scientific">Paenibacillus baimaensis</name>
    <dbReference type="NCBI Taxonomy" id="2982185"/>
    <lineage>
        <taxon>Bacteria</taxon>
        <taxon>Bacillati</taxon>
        <taxon>Bacillota</taxon>
        <taxon>Bacilli</taxon>
        <taxon>Bacillales</taxon>
        <taxon>Paenibacillaceae</taxon>
        <taxon>Paenibacillus</taxon>
    </lineage>
</organism>
<dbReference type="PANTHER" id="PTHR30383:SF29">
    <property type="entry name" value="SGNH HYDROLASE-TYPE ESTERASE DOMAIN-CONTAINING PROTEIN"/>
    <property type="match status" value="1"/>
</dbReference>
<dbReference type="InterPro" id="IPR051532">
    <property type="entry name" value="Ester_Hydrolysis_Enzymes"/>
</dbReference>
<proteinExistence type="predicted"/>
<dbReference type="RefSeq" id="WP_262683501.1">
    <property type="nucleotide sequence ID" value="NZ_JAOQIO010000016.1"/>
</dbReference>
<dbReference type="Pfam" id="PF13472">
    <property type="entry name" value="Lipase_GDSL_2"/>
    <property type="match status" value="1"/>
</dbReference>
<comment type="caution">
    <text evidence="2">The sequence shown here is derived from an EMBL/GenBank/DDBJ whole genome shotgun (WGS) entry which is preliminary data.</text>
</comment>
<dbReference type="SUPFAM" id="SSF52266">
    <property type="entry name" value="SGNH hydrolase"/>
    <property type="match status" value="1"/>
</dbReference>
<dbReference type="Proteomes" id="UP001652445">
    <property type="component" value="Unassembled WGS sequence"/>
</dbReference>
<protein>
    <submittedName>
        <fullName evidence="2">SGNH/GDSL hydrolase family protein</fullName>
    </submittedName>
</protein>
<gene>
    <name evidence="2" type="ORF">OB236_07590</name>
</gene>
<dbReference type="InterPro" id="IPR036514">
    <property type="entry name" value="SGNH_hydro_sf"/>
</dbReference>
<dbReference type="GO" id="GO:0016787">
    <property type="term" value="F:hydrolase activity"/>
    <property type="evidence" value="ECO:0007669"/>
    <property type="project" value="UniProtKB-KW"/>
</dbReference>
<keyword evidence="3" id="KW-1185">Reference proteome</keyword>
<dbReference type="InterPro" id="IPR013830">
    <property type="entry name" value="SGNH_hydro"/>
</dbReference>
<keyword evidence="2" id="KW-0378">Hydrolase</keyword>
<dbReference type="EMBL" id="JAOQIO010000016">
    <property type="protein sequence ID" value="MCU6791987.1"/>
    <property type="molecule type" value="Genomic_DNA"/>
</dbReference>
<feature type="domain" description="SGNH hydrolase-type esterase" evidence="1">
    <location>
        <begin position="11"/>
        <end position="202"/>
    </location>
</feature>
<name>A0ABT2UBI2_9BACL</name>
<dbReference type="Gene3D" id="3.40.50.1110">
    <property type="entry name" value="SGNH hydrolase"/>
    <property type="match status" value="1"/>
</dbReference>
<evidence type="ECO:0000313" key="2">
    <source>
        <dbReference type="EMBL" id="MCU6791987.1"/>
    </source>
</evidence>
<dbReference type="PANTHER" id="PTHR30383">
    <property type="entry name" value="THIOESTERASE 1/PROTEASE 1/LYSOPHOSPHOLIPASE L1"/>
    <property type="match status" value="1"/>
</dbReference>
<reference evidence="2 3" key="1">
    <citation type="submission" date="2022-09" db="EMBL/GenBank/DDBJ databases">
        <authorList>
            <person name="Han X.L."/>
            <person name="Wang Q."/>
            <person name="Lu T."/>
        </authorList>
    </citation>
    <scope>NUCLEOTIDE SEQUENCE [LARGE SCALE GENOMIC DNA]</scope>
    <source>
        <strain evidence="2 3">WQ 127069</strain>
    </source>
</reference>
<evidence type="ECO:0000259" key="1">
    <source>
        <dbReference type="Pfam" id="PF13472"/>
    </source>
</evidence>